<dbReference type="Proteomes" id="UP000078560">
    <property type="component" value="Unassembled WGS sequence"/>
</dbReference>
<evidence type="ECO:0000256" key="1">
    <source>
        <dbReference type="SAM" id="Phobius"/>
    </source>
</evidence>
<dbReference type="InterPro" id="IPR008780">
    <property type="entry name" value="Plasmodium_Vir"/>
</dbReference>
<keyword evidence="1" id="KW-1133">Transmembrane helix</keyword>
<dbReference type="Pfam" id="PF05795">
    <property type="entry name" value="Plasmodium_Vir"/>
    <property type="match status" value="2"/>
</dbReference>
<protein>
    <submittedName>
        <fullName evidence="2">PIR Superfamily Protein</fullName>
    </submittedName>
</protein>
<sequence>MQQSKEKEYYSGVSYFTKYENDFDGATKITDDSYNGVCKSISDSLKVDEPKFMTPCKKITMYLKYLKDETTTVDTPKKCKYINYRINDEVKKLENTPYGHLELYSKWIAQYRSNPEDISTICGENMEHLNDVMFKKVQDLYNMYHKYNKYITTSGSSNTTECTEFTACVNLYYSYQSFCTMGDSQDFCNALESFRHYYQSYIASVLDKCIGTHISLKSFQMWRENGLDRLDDGSFVYEDDDWNPFGLQYIGTNIFITFCTIILLSFFFFILYKFTPFGYWLRPRIQNRIKIFKKIYEEKIKLRHNIGHEETDSLNTSIGMKYHSVHNS</sequence>
<dbReference type="EMBL" id="FLQU01001749">
    <property type="protein sequence ID" value="SBS94345.1"/>
    <property type="molecule type" value="Genomic_DNA"/>
</dbReference>
<dbReference type="AlphaFoldDB" id="A0A1A8WN76"/>
<reference evidence="3" key="1">
    <citation type="submission" date="2016-05" db="EMBL/GenBank/DDBJ databases">
        <authorList>
            <person name="Naeem Raeece"/>
        </authorList>
    </citation>
    <scope>NUCLEOTIDE SEQUENCE [LARGE SCALE GENOMIC DNA]</scope>
</reference>
<keyword evidence="1" id="KW-0812">Transmembrane</keyword>
<proteinExistence type="predicted"/>
<accession>A0A1A8WN76</accession>
<gene>
    <name evidence="2" type="ORF">POVCU2_0087460</name>
</gene>
<organism evidence="2 3">
    <name type="scientific">Plasmodium ovale curtisi</name>
    <dbReference type="NCBI Taxonomy" id="864141"/>
    <lineage>
        <taxon>Eukaryota</taxon>
        <taxon>Sar</taxon>
        <taxon>Alveolata</taxon>
        <taxon>Apicomplexa</taxon>
        <taxon>Aconoidasida</taxon>
        <taxon>Haemosporida</taxon>
        <taxon>Plasmodiidae</taxon>
        <taxon>Plasmodium</taxon>
        <taxon>Plasmodium (Plasmodium)</taxon>
    </lineage>
</organism>
<evidence type="ECO:0000313" key="2">
    <source>
        <dbReference type="EMBL" id="SBS94345.1"/>
    </source>
</evidence>
<keyword evidence="1" id="KW-0472">Membrane</keyword>
<feature type="transmembrane region" description="Helical" evidence="1">
    <location>
        <begin position="254"/>
        <end position="274"/>
    </location>
</feature>
<name>A0A1A8WN76_PLAOA</name>
<evidence type="ECO:0000313" key="3">
    <source>
        <dbReference type="Proteomes" id="UP000078560"/>
    </source>
</evidence>